<evidence type="ECO:0000313" key="3">
    <source>
        <dbReference type="EMBL" id="SPQ95818.1"/>
    </source>
</evidence>
<gene>
    <name evidence="3" type="ORF">PLBR_LOCUS3033</name>
</gene>
<dbReference type="InterPro" id="IPR035969">
    <property type="entry name" value="Rab-GAP_TBC_sf"/>
</dbReference>
<dbReference type="SMART" id="SM00164">
    <property type="entry name" value="TBC"/>
    <property type="match status" value="1"/>
</dbReference>
<dbReference type="Gene3D" id="1.10.8.270">
    <property type="entry name" value="putative rabgap domain of human tbc1 domain family member 14 like domains"/>
    <property type="match status" value="1"/>
</dbReference>
<sequence length="450" mass="51285">MSSSLGAAGSWHHEHTDLYVALNQPVVSYDALRRSARRGLPEGCGIRPLTWMLLLHAAPLDNALRAGRRAEHLESYWKFVDMFIGESIEAAHANLERKHRVLLTRIQNDINRTMRVHFLFNNSTTHSDALVRILFVFAMLWPQIGYVQGLNEIVGPLYYVFQKDHVVGHAPAPAEVEADTFFAFMNLISKLHFFIEDMDTTSSGIVAIMKQVYEILRELDPQLWLHLTSLGIEPAYYALRWFTTIFTREFSLPDSCRLWDTLFTMDQPEMIPYMQSFSCAMLISVRDSLFDRSHDAALLLLQDYPPTIGMEYLLHVCNVIHSGKVQSITWSPKPGPDRSYRRPGVQLPKRLLNIFKQQHRSRESDSSSDTAVVHRNAPHPMSKMAALPHPLPPRRSSPKTDLVALKIALVIDDDDIDDMTQASARVQVVISVIGHRARHPPPRLIRQSSK</sequence>
<proteinExistence type="predicted"/>
<keyword evidence="3" id="KW-0496">Mitochondrion</keyword>
<dbReference type="GO" id="GO:0006886">
    <property type="term" value="P:intracellular protein transport"/>
    <property type="evidence" value="ECO:0007669"/>
    <property type="project" value="TreeGrafter"/>
</dbReference>
<evidence type="ECO:0000313" key="4">
    <source>
        <dbReference type="Proteomes" id="UP000290189"/>
    </source>
</evidence>
<dbReference type="GO" id="GO:0005096">
    <property type="term" value="F:GTPase activator activity"/>
    <property type="evidence" value="ECO:0007669"/>
    <property type="project" value="TreeGrafter"/>
</dbReference>
<dbReference type="AlphaFoldDB" id="A0A3P3Y6L7"/>
<dbReference type="PANTHER" id="PTHR22957:SF27">
    <property type="entry name" value="TBC1 DOMAIN FAMILY MEMBER 13"/>
    <property type="match status" value="1"/>
</dbReference>
<reference evidence="3 4" key="1">
    <citation type="submission" date="2018-03" db="EMBL/GenBank/DDBJ databases">
        <authorList>
            <person name="Fogelqvist J."/>
        </authorList>
    </citation>
    <scope>NUCLEOTIDE SEQUENCE [LARGE SCALE GENOMIC DNA]</scope>
</reference>
<geneLocation type="mitochondrion" evidence="3"/>
<feature type="region of interest" description="Disordered" evidence="1">
    <location>
        <begin position="357"/>
        <end position="398"/>
    </location>
</feature>
<dbReference type="PANTHER" id="PTHR22957">
    <property type="entry name" value="TBC1 DOMAIN FAMILY MEMBER GTPASE-ACTIVATING PROTEIN"/>
    <property type="match status" value="1"/>
</dbReference>
<evidence type="ECO:0000256" key="1">
    <source>
        <dbReference type="SAM" id="MobiDB-lite"/>
    </source>
</evidence>
<accession>A0A3P3Y6L7</accession>
<name>A0A3P3Y6L7_PLABS</name>
<dbReference type="InterPro" id="IPR000195">
    <property type="entry name" value="Rab-GAP-TBC_dom"/>
</dbReference>
<feature type="domain" description="Rab-GAP TBC" evidence="2">
    <location>
        <begin position="41"/>
        <end position="266"/>
    </location>
</feature>
<dbReference type="Proteomes" id="UP000290189">
    <property type="component" value="Unassembled WGS sequence"/>
</dbReference>
<evidence type="ECO:0000259" key="2">
    <source>
        <dbReference type="PROSITE" id="PS50086"/>
    </source>
</evidence>
<protein>
    <recommendedName>
        <fullName evidence="2">Rab-GAP TBC domain-containing protein</fullName>
    </recommendedName>
</protein>
<dbReference type="PROSITE" id="PS50086">
    <property type="entry name" value="TBC_RABGAP"/>
    <property type="match status" value="1"/>
</dbReference>
<organism evidence="3 4">
    <name type="scientific">Plasmodiophora brassicae</name>
    <name type="common">Clubroot disease agent</name>
    <dbReference type="NCBI Taxonomy" id="37360"/>
    <lineage>
        <taxon>Eukaryota</taxon>
        <taxon>Sar</taxon>
        <taxon>Rhizaria</taxon>
        <taxon>Endomyxa</taxon>
        <taxon>Phytomyxea</taxon>
        <taxon>Plasmodiophorida</taxon>
        <taxon>Plasmodiophoridae</taxon>
        <taxon>Plasmodiophora</taxon>
    </lineage>
</organism>
<dbReference type="EMBL" id="OVEO01000004">
    <property type="protein sequence ID" value="SPQ95818.1"/>
    <property type="molecule type" value="Genomic_DNA"/>
</dbReference>
<dbReference type="Pfam" id="PF00566">
    <property type="entry name" value="RabGAP-TBC"/>
    <property type="match status" value="1"/>
</dbReference>
<dbReference type="SUPFAM" id="SSF47923">
    <property type="entry name" value="Ypt/Rab-GAP domain of gyp1p"/>
    <property type="match status" value="2"/>
</dbReference>
<dbReference type="Gene3D" id="1.10.472.80">
    <property type="entry name" value="Ypt/Rab-GAP domain of gyp1p, domain 3"/>
    <property type="match status" value="1"/>
</dbReference>